<feature type="domain" description="Prion-inhibition and propagation HeLo" evidence="1">
    <location>
        <begin position="5"/>
        <end position="204"/>
    </location>
</feature>
<dbReference type="AlphaFoldDB" id="A0AAD9AI77"/>
<comment type="caution">
    <text evidence="2">The sequence shown here is derived from an EMBL/GenBank/DDBJ whole genome shotgun (WGS) entry which is preliminary data.</text>
</comment>
<protein>
    <submittedName>
        <fullName evidence="2">Small s protein</fullName>
    </submittedName>
</protein>
<reference evidence="2" key="1">
    <citation type="submission" date="2023-01" db="EMBL/GenBank/DDBJ databases">
        <title>Colletotrichum chrysophilum M932 genome sequence.</title>
        <authorList>
            <person name="Baroncelli R."/>
        </authorList>
    </citation>
    <scope>NUCLEOTIDE SEQUENCE</scope>
    <source>
        <strain evidence="2">M932</strain>
    </source>
</reference>
<accession>A0AAD9AI77</accession>
<dbReference type="InterPro" id="IPR029498">
    <property type="entry name" value="HeLo_dom"/>
</dbReference>
<proteinExistence type="predicted"/>
<evidence type="ECO:0000259" key="1">
    <source>
        <dbReference type="Pfam" id="PF14479"/>
    </source>
</evidence>
<organism evidence="2 3">
    <name type="scientific">Colletotrichum chrysophilum</name>
    <dbReference type="NCBI Taxonomy" id="1836956"/>
    <lineage>
        <taxon>Eukaryota</taxon>
        <taxon>Fungi</taxon>
        <taxon>Dikarya</taxon>
        <taxon>Ascomycota</taxon>
        <taxon>Pezizomycotina</taxon>
        <taxon>Sordariomycetes</taxon>
        <taxon>Hypocreomycetidae</taxon>
        <taxon>Glomerellales</taxon>
        <taxon>Glomerellaceae</taxon>
        <taxon>Colletotrichum</taxon>
        <taxon>Colletotrichum gloeosporioides species complex</taxon>
    </lineage>
</organism>
<dbReference type="Pfam" id="PF14479">
    <property type="entry name" value="HeLo"/>
    <property type="match status" value="1"/>
</dbReference>
<keyword evidence="3" id="KW-1185">Reference proteome</keyword>
<sequence>MEAAGLALGVVSLAGSISGSFISIVQCFEYVQLGRGFGRDFEKAQIRLGALKLRLTRLGVVLGVFPEPNTGRLLRVSTSQEKAAQAKRLVDSVLQDVREIEQKSKRYADARGPVISPEEKAVELSDIHCASQWQAWSCQANDIVSTRLKGTSWTKRAKWACYEKRHFDTLLADISDVLGILEALFPEAVDAQRPLCTTEVEWLRKNTQGSASLRLFYAAIAENSDTVLTQAVSEAISSQGTTHKYSFTEASEDSIVIQGDYISEGFSGHVPMDRPGHSYGVTIITGGTKLIQGDSYGSGVFF</sequence>
<evidence type="ECO:0000313" key="2">
    <source>
        <dbReference type="EMBL" id="KAK1847162.1"/>
    </source>
</evidence>
<evidence type="ECO:0000313" key="3">
    <source>
        <dbReference type="Proteomes" id="UP001243330"/>
    </source>
</evidence>
<dbReference type="EMBL" id="JAQOWY010000211">
    <property type="protein sequence ID" value="KAK1847162.1"/>
    <property type="molecule type" value="Genomic_DNA"/>
</dbReference>
<dbReference type="Gene3D" id="1.20.120.1020">
    <property type="entry name" value="Prion-inhibition and propagation, HeLo domain"/>
    <property type="match status" value="1"/>
</dbReference>
<gene>
    <name evidence="2" type="ORF">CCHR01_10208</name>
</gene>
<dbReference type="Proteomes" id="UP001243330">
    <property type="component" value="Unassembled WGS sequence"/>
</dbReference>
<name>A0AAD9AI77_9PEZI</name>
<dbReference type="InterPro" id="IPR038305">
    <property type="entry name" value="HeLo_sf"/>
</dbReference>